<evidence type="ECO:0000313" key="2">
    <source>
        <dbReference type="Proteomes" id="UP000044841"/>
    </source>
</evidence>
<keyword evidence="2" id="KW-1185">Reference proteome</keyword>
<proteinExistence type="predicted"/>
<protein>
    <submittedName>
        <fullName evidence="1">Uncharacterized protein</fullName>
    </submittedName>
</protein>
<gene>
    <name evidence="1" type="ORF">RSOLAG22IIIB_08682</name>
</gene>
<evidence type="ECO:0000313" key="1">
    <source>
        <dbReference type="EMBL" id="CUA69761.1"/>
    </source>
</evidence>
<organism evidence="1 2">
    <name type="scientific">Rhizoctonia solani</name>
    <dbReference type="NCBI Taxonomy" id="456999"/>
    <lineage>
        <taxon>Eukaryota</taxon>
        <taxon>Fungi</taxon>
        <taxon>Dikarya</taxon>
        <taxon>Basidiomycota</taxon>
        <taxon>Agaricomycotina</taxon>
        <taxon>Agaricomycetes</taxon>
        <taxon>Cantharellales</taxon>
        <taxon>Ceratobasidiaceae</taxon>
        <taxon>Rhizoctonia</taxon>
    </lineage>
</organism>
<accession>A0A0K6FU28</accession>
<name>A0A0K6FU28_9AGAM</name>
<dbReference type="Proteomes" id="UP000044841">
    <property type="component" value="Unassembled WGS sequence"/>
</dbReference>
<reference evidence="1 2" key="1">
    <citation type="submission" date="2015-07" db="EMBL/GenBank/DDBJ databases">
        <authorList>
            <person name="Noorani M."/>
        </authorList>
    </citation>
    <scope>NUCLEOTIDE SEQUENCE [LARGE SCALE GENOMIC DNA]</scope>
    <source>
        <strain evidence="1">BBA 69670</strain>
    </source>
</reference>
<dbReference type="AlphaFoldDB" id="A0A0K6FU28"/>
<sequence>MIDAPLNNLWSLPITRYTELYINDAVSMRLAVPSPEMESIGNVIASLGAMHTIPMLANSSLDTNTRESIIAAVTLQDLKNTLELVRLPDGYRAFADRQLVAGCIVLMSSVKPSPFGYEYGYLCFRLVVIALNACFLHYASCLDVIISDMGNGPAEDYLKKFWVASETAIMLEFTDTDDDGHLTVIRDSPPPARWTTPLTDYLDFRALLDILHDDQKNFLITLRTANSLRLSGLMYILWRYVESEKSSDRP</sequence>
<dbReference type="EMBL" id="CYGV01000957">
    <property type="protein sequence ID" value="CUA69761.1"/>
    <property type="molecule type" value="Genomic_DNA"/>
</dbReference>